<reference evidence="4 5" key="1">
    <citation type="journal article" date="2004" name="Science">
        <title>The genome of the diatom Thalassiosira pseudonana: ecology, evolution, and metabolism.</title>
        <authorList>
            <person name="Armbrust E.V."/>
            <person name="Berges J.A."/>
            <person name="Bowler C."/>
            <person name="Green B.R."/>
            <person name="Martinez D."/>
            <person name="Putnam N.H."/>
            <person name="Zhou S."/>
            <person name="Allen A.E."/>
            <person name="Apt K.E."/>
            <person name="Bechner M."/>
            <person name="Brzezinski M.A."/>
            <person name="Chaal B.K."/>
            <person name="Chiovitti A."/>
            <person name="Davis A.K."/>
            <person name="Demarest M.S."/>
            <person name="Detter J.C."/>
            <person name="Glavina T."/>
            <person name="Goodstein D."/>
            <person name="Hadi M.Z."/>
            <person name="Hellsten U."/>
            <person name="Hildebrand M."/>
            <person name="Jenkins B.D."/>
            <person name="Jurka J."/>
            <person name="Kapitonov V.V."/>
            <person name="Kroger N."/>
            <person name="Lau W.W."/>
            <person name="Lane T.W."/>
            <person name="Larimer F.W."/>
            <person name="Lippmeier J.C."/>
            <person name="Lucas S."/>
            <person name="Medina M."/>
            <person name="Montsant A."/>
            <person name="Obornik M."/>
            <person name="Parker M.S."/>
            <person name="Palenik B."/>
            <person name="Pazour G.J."/>
            <person name="Richardson P.M."/>
            <person name="Rynearson T.A."/>
            <person name="Saito M.A."/>
            <person name="Schwartz D.C."/>
            <person name="Thamatrakoln K."/>
            <person name="Valentin K."/>
            <person name="Vardi A."/>
            <person name="Wilkerson F.P."/>
            <person name="Rokhsar D.S."/>
        </authorList>
    </citation>
    <scope>NUCLEOTIDE SEQUENCE [LARGE SCALE GENOMIC DNA]</scope>
    <source>
        <strain evidence="4 5">CCMP1335</strain>
    </source>
</reference>
<keyword evidence="1" id="KW-0472">Membrane</keyword>
<evidence type="ECO:0000256" key="1">
    <source>
        <dbReference type="SAM" id="Phobius"/>
    </source>
</evidence>
<dbReference type="KEGG" id="tps:THAPSDRAFT_2436"/>
<evidence type="ECO:0000259" key="3">
    <source>
        <dbReference type="Pfam" id="PF02517"/>
    </source>
</evidence>
<evidence type="ECO:0000313" key="4">
    <source>
        <dbReference type="EMBL" id="EED94737.1"/>
    </source>
</evidence>
<dbReference type="OMA" id="QDEIMAG"/>
<accession>B8BUC9</accession>
<feature type="signal peptide" evidence="2">
    <location>
        <begin position="1"/>
        <end position="30"/>
    </location>
</feature>
<proteinExistence type="predicted"/>
<feature type="domain" description="CAAX prenyl protease 2/Lysostaphin resistance protein A-like" evidence="3">
    <location>
        <begin position="180"/>
        <end position="275"/>
    </location>
</feature>
<keyword evidence="1" id="KW-1133">Transmembrane helix</keyword>
<feature type="transmembrane region" description="Helical" evidence="1">
    <location>
        <begin position="124"/>
        <end position="147"/>
    </location>
</feature>
<reference evidence="4 5" key="2">
    <citation type="journal article" date="2008" name="Nature">
        <title>The Phaeodactylum genome reveals the evolutionary history of diatom genomes.</title>
        <authorList>
            <person name="Bowler C."/>
            <person name="Allen A.E."/>
            <person name="Badger J.H."/>
            <person name="Grimwood J."/>
            <person name="Jabbari K."/>
            <person name="Kuo A."/>
            <person name="Maheswari U."/>
            <person name="Martens C."/>
            <person name="Maumus F."/>
            <person name="Otillar R.P."/>
            <person name="Rayko E."/>
            <person name="Salamov A."/>
            <person name="Vandepoele K."/>
            <person name="Beszteri B."/>
            <person name="Gruber A."/>
            <person name="Heijde M."/>
            <person name="Katinka M."/>
            <person name="Mock T."/>
            <person name="Valentin K."/>
            <person name="Verret F."/>
            <person name="Berges J.A."/>
            <person name="Brownlee C."/>
            <person name="Cadoret J.P."/>
            <person name="Chiovitti A."/>
            <person name="Choi C.J."/>
            <person name="Coesel S."/>
            <person name="De Martino A."/>
            <person name="Detter J.C."/>
            <person name="Durkin C."/>
            <person name="Falciatore A."/>
            <person name="Fournet J."/>
            <person name="Haruta M."/>
            <person name="Huysman M.J."/>
            <person name="Jenkins B.D."/>
            <person name="Jiroutova K."/>
            <person name="Jorgensen R.E."/>
            <person name="Joubert Y."/>
            <person name="Kaplan A."/>
            <person name="Kroger N."/>
            <person name="Kroth P.G."/>
            <person name="La Roche J."/>
            <person name="Lindquist E."/>
            <person name="Lommer M."/>
            <person name="Martin-Jezequel V."/>
            <person name="Lopez P.J."/>
            <person name="Lucas S."/>
            <person name="Mangogna M."/>
            <person name="McGinnis K."/>
            <person name="Medlin L.K."/>
            <person name="Montsant A."/>
            <person name="Oudot-Le Secq M.P."/>
            <person name="Napoli C."/>
            <person name="Obornik M."/>
            <person name="Parker M.S."/>
            <person name="Petit J.L."/>
            <person name="Porcel B.M."/>
            <person name="Poulsen N."/>
            <person name="Robison M."/>
            <person name="Rychlewski L."/>
            <person name="Rynearson T.A."/>
            <person name="Schmutz J."/>
            <person name="Shapiro H."/>
            <person name="Siaut M."/>
            <person name="Stanley M."/>
            <person name="Sussman M.R."/>
            <person name="Taylor A.R."/>
            <person name="Vardi A."/>
            <person name="von Dassow P."/>
            <person name="Vyverman W."/>
            <person name="Willis A."/>
            <person name="Wyrwicz L.S."/>
            <person name="Rokhsar D.S."/>
            <person name="Weissenbach J."/>
            <person name="Armbrust E.V."/>
            <person name="Green B.R."/>
            <person name="Van de Peer Y."/>
            <person name="Grigoriev I.V."/>
        </authorList>
    </citation>
    <scope>NUCLEOTIDE SEQUENCE [LARGE SCALE GENOMIC DNA]</scope>
    <source>
        <strain evidence="4 5">CCMP1335</strain>
    </source>
</reference>
<dbReference type="InParanoid" id="B8BUC9"/>
<feature type="transmembrane region" description="Helical" evidence="1">
    <location>
        <begin position="230"/>
        <end position="257"/>
    </location>
</feature>
<dbReference type="GO" id="GO:0080120">
    <property type="term" value="P:CAAX-box protein maturation"/>
    <property type="evidence" value="ECO:0007669"/>
    <property type="project" value="UniProtKB-ARBA"/>
</dbReference>
<dbReference type="AlphaFoldDB" id="B8BUC9"/>
<evidence type="ECO:0000313" key="5">
    <source>
        <dbReference type="Proteomes" id="UP000001449"/>
    </source>
</evidence>
<dbReference type="PaxDb" id="35128-Thaps2436"/>
<dbReference type="Pfam" id="PF02517">
    <property type="entry name" value="Rce1-like"/>
    <property type="match status" value="1"/>
</dbReference>
<dbReference type="GO" id="GO:0004175">
    <property type="term" value="F:endopeptidase activity"/>
    <property type="evidence" value="ECO:0007669"/>
    <property type="project" value="UniProtKB-ARBA"/>
</dbReference>
<dbReference type="InterPro" id="IPR003675">
    <property type="entry name" value="Rce1/LyrA-like_dom"/>
</dbReference>
<dbReference type="GeneID" id="7450344"/>
<dbReference type="RefSeq" id="XP_002287294.1">
    <property type="nucleotide sequence ID" value="XM_002287258.1"/>
</dbReference>
<gene>
    <name evidence="4" type="ORF">THAPSDRAFT_2436</name>
</gene>
<evidence type="ECO:0000256" key="2">
    <source>
        <dbReference type="SAM" id="SignalP"/>
    </source>
</evidence>
<feature type="transmembrane region" description="Helical" evidence="1">
    <location>
        <begin position="179"/>
        <end position="200"/>
    </location>
</feature>
<feature type="transmembrane region" description="Helical" evidence="1">
    <location>
        <begin position="91"/>
        <end position="112"/>
    </location>
</feature>
<keyword evidence="5" id="KW-1185">Reference proteome</keyword>
<organism evidence="4 5">
    <name type="scientific">Thalassiosira pseudonana</name>
    <name type="common">Marine diatom</name>
    <name type="synonym">Cyclotella nana</name>
    <dbReference type="NCBI Taxonomy" id="35128"/>
    <lineage>
        <taxon>Eukaryota</taxon>
        <taxon>Sar</taxon>
        <taxon>Stramenopiles</taxon>
        <taxon>Ochrophyta</taxon>
        <taxon>Bacillariophyta</taxon>
        <taxon>Coscinodiscophyceae</taxon>
        <taxon>Thalassiosirophycidae</taxon>
        <taxon>Thalassiosirales</taxon>
        <taxon>Thalassiosiraceae</taxon>
        <taxon>Thalassiosira</taxon>
    </lineage>
</organism>
<dbReference type="HOGENOM" id="CLU_875751_0_0_1"/>
<keyword evidence="2" id="KW-0732">Signal</keyword>
<dbReference type="EMBL" id="CM000639">
    <property type="protein sequence ID" value="EED94737.1"/>
    <property type="molecule type" value="Genomic_DNA"/>
</dbReference>
<protein>
    <recommendedName>
        <fullName evidence="3">CAAX prenyl protease 2/Lysostaphin resistance protein A-like domain-containing protein</fullName>
    </recommendedName>
</protein>
<feature type="transmembrane region" description="Helical" evidence="1">
    <location>
        <begin position="263"/>
        <end position="283"/>
    </location>
</feature>
<name>B8BUC9_THAPS</name>
<keyword evidence="1" id="KW-0812">Transmembrane</keyword>
<dbReference type="eggNOG" id="ENOG502SBFQ">
    <property type="taxonomic scope" value="Eukaryota"/>
</dbReference>
<sequence>MVLPFCHTKSSASILVLLCTLCALASTSYAFSHHRHVPSSVRAVQPTPLSSPKWRPAIKVSSLRTSLSSTSDDADSSKTVQPEIINDLQNIGTLVGAQTLLVPISIFVANMLRLPNRGLGSGFILNSAATIQGIQWTIPLFVIAGIMRVIEPYSPALQDVTKATQRSVLAVMGSRRRPVFALLVSILLGAVAGWGEEWLFRGVFQTSMSRLFGEGIALGVSGHPSILFRVVFGLLHAVTPVYALLAGAASLFFGYLYNTYGNLAVPMVCHAVYDIGALMWAHWSVTALTKKEQDEIMAGGVSVAPILSSETTNQNDDE</sequence>
<dbReference type="Proteomes" id="UP000001449">
    <property type="component" value="Chromosome 2"/>
</dbReference>
<feature type="chain" id="PRO_5002869012" description="CAAX prenyl protease 2/Lysostaphin resistance protein A-like domain-containing protein" evidence="2">
    <location>
        <begin position="31"/>
        <end position="318"/>
    </location>
</feature>